<dbReference type="Gene3D" id="1.20.1330.10">
    <property type="entry name" value="f41 fragment of flagellin, N-terminal domain"/>
    <property type="match status" value="2"/>
</dbReference>
<dbReference type="GO" id="GO:0005576">
    <property type="term" value="C:extracellular region"/>
    <property type="evidence" value="ECO:0007669"/>
    <property type="project" value="UniProtKB-SubCell"/>
</dbReference>
<keyword evidence="8" id="KW-0282">Flagellum</keyword>
<dbReference type="Pfam" id="PF00669">
    <property type="entry name" value="Flagellin_N"/>
    <property type="match status" value="1"/>
</dbReference>
<feature type="domain" description="Flagellin N-terminal" evidence="6">
    <location>
        <begin position="3"/>
        <end position="141"/>
    </location>
</feature>
<dbReference type="PANTHER" id="PTHR42792:SF1">
    <property type="entry name" value="FLAGELLAR HOOK-ASSOCIATED PROTEIN 3"/>
    <property type="match status" value="1"/>
</dbReference>
<dbReference type="SUPFAM" id="SSF64518">
    <property type="entry name" value="Phase 1 flagellin"/>
    <property type="match status" value="1"/>
</dbReference>
<gene>
    <name evidence="8" type="ORF">BK665_23165</name>
</gene>
<proteinExistence type="inferred from homology"/>
<evidence type="ECO:0000256" key="2">
    <source>
        <dbReference type="ARBA" id="ARBA00004613"/>
    </source>
</evidence>
<feature type="domain" description="Flagellin C-terminal" evidence="7">
    <location>
        <begin position="444"/>
        <end position="519"/>
    </location>
</feature>
<keyword evidence="4" id="KW-0964">Secreted</keyword>
<dbReference type="Pfam" id="PF00700">
    <property type="entry name" value="Flagellin_C"/>
    <property type="match status" value="1"/>
</dbReference>
<evidence type="ECO:0000313" key="9">
    <source>
        <dbReference type="Proteomes" id="UP000283627"/>
    </source>
</evidence>
<dbReference type="InterPro" id="IPR013384">
    <property type="entry name" value="Flagell_FlgL"/>
</dbReference>
<dbReference type="RefSeq" id="WP_123409214.1">
    <property type="nucleotide sequence ID" value="NZ_MOBP01000015.1"/>
</dbReference>
<evidence type="ECO:0000259" key="6">
    <source>
        <dbReference type="Pfam" id="PF00669"/>
    </source>
</evidence>
<dbReference type="NCBIfam" id="NF009361">
    <property type="entry name" value="PRK12717.1"/>
    <property type="match status" value="1"/>
</dbReference>
<dbReference type="EMBL" id="MOBP01000015">
    <property type="protein sequence ID" value="RON49825.1"/>
    <property type="molecule type" value="Genomic_DNA"/>
</dbReference>
<dbReference type="AlphaFoldDB" id="A0A423KC31"/>
<dbReference type="NCBIfam" id="TIGR02550">
    <property type="entry name" value="flagell_flgL"/>
    <property type="match status" value="1"/>
</dbReference>
<dbReference type="PANTHER" id="PTHR42792">
    <property type="entry name" value="FLAGELLIN"/>
    <property type="match status" value="1"/>
</dbReference>
<organism evidence="8 9">
    <name type="scientific">Pseudomonas frederiksbergensis</name>
    <dbReference type="NCBI Taxonomy" id="104087"/>
    <lineage>
        <taxon>Bacteria</taxon>
        <taxon>Pseudomonadati</taxon>
        <taxon>Pseudomonadota</taxon>
        <taxon>Gammaproteobacteria</taxon>
        <taxon>Pseudomonadales</taxon>
        <taxon>Pseudomonadaceae</taxon>
        <taxon>Pseudomonas</taxon>
    </lineage>
</organism>
<evidence type="ECO:0000256" key="4">
    <source>
        <dbReference type="ARBA" id="ARBA00022525"/>
    </source>
</evidence>
<keyword evidence="8" id="KW-0966">Cell projection</keyword>
<reference evidence="8 9" key="1">
    <citation type="submission" date="2016-10" db="EMBL/GenBank/DDBJ databases">
        <title>Comparative genome analysis of multiple Pseudomonas spp. focuses on biocontrol and plant growth promoting traits.</title>
        <authorList>
            <person name="Tao X.-Y."/>
            <person name="Taylor C.G."/>
        </authorList>
    </citation>
    <scope>NUCLEOTIDE SEQUENCE [LARGE SCALE GENOMIC DNA]</scope>
    <source>
        <strain evidence="8 9">39A2</strain>
    </source>
</reference>
<accession>A0A423KC31</accession>
<dbReference type="OrthoDB" id="9768249at2"/>
<evidence type="ECO:0000256" key="3">
    <source>
        <dbReference type="ARBA" id="ARBA00005709"/>
    </source>
</evidence>
<dbReference type="InterPro" id="IPR046358">
    <property type="entry name" value="Flagellin_C"/>
</dbReference>
<evidence type="ECO:0000256" key="1">
    <source>
        <dbReference type="ARBA" id="ARBA00004365"/>
    </source>
</evidence>
<keyword evidence="5" id="KW-0975">Bacterial flagellum</keyword>
<dbReference type="Proteomes" id="UP000283627">
    <property type="component" value="Unassembled WGS sequence"/>
</dbReference>
<protein>
    <submittedName>
        <fullName evidence="8">Flagellar hook-associated protein 3</fullName>
    </submittedName>
</protein>
<dbReference type="GO" id="GO:0009424">
    <property type="term" value="C:bacterial-type flagellum hook"/>
    <property type="evidence" value="ECO:0007669"/>
    <property type="project" value="InterPro"/>
</dbReference>
<comment type="subcellular location">
    <subcellularLocation>
        <location evidence="1">Bacterial flagellum</location>
    </subcellularLocation>
    <subcellularLocation>
        <location evidence="2">Secreted</location>
    </subcellularLocation>
</comment>
<evidence type="ECO:0000259" key="7">
    <source>
        <dbReference type="Pfam" id="PF00700"/>
    </source>
</evidence>
<dbReference type="GO" id="GO:0071973">
    <property type="term" value="P:bacterial-type flagellum-dependent cell motility"/>
    <property type="evidence" value="ECO:0007669"/>
    <property type="project" value="InterPro"/>
</dbReference>
<dbReference type="InterPro" id="IPR001492">
    <property type="entry name" value="Flagellin"/>
</dbReference>
<comment type="caution">
    <text evidence="8">The sequence shown here is derived from an EMBL/GenBank/DDBJ whole genome shotgun (WGS) entry which is preliminary data.</text>
</comment>
<name>A0A423KC31_9PSED</name>
<dbReference type="GO" id="GO:0005198">
    <property type="term" value="F:structural molecule activity"/>
    <property type="evidence" value="ECO:0007669"/>
    <property type="project" value="InterPro"/>
</dbReference>
<comment type="similarity">
    <text evidence="3">Belongs to the bacterial flagellin family.</text>
</comment>
<sequence>MRISTAQYYETTAANYQRNFNKAIATSNEASSLTRVNTAADDPIGAGRLLQLGQQSAMLDQYNTNISSTKSSLSLQETTLDSIGTALQRAKEIGLSANNGIATDADRKAFAAELGQIQQQVLGLMNSKDSSGNYLFSGSKTDTPPYSQNSDGTYTYNGDQTNINLGIGDGLTVASNTTGWDAFQQTINTSRTQVAMTVPAVDDGRVVLSNGQVTNSATYDSKFAAGQPYTVTFLSSTQLKITDGLGNDVTTEASQNGAFSNSNGANQVVNFRGVDLNLNINLKSGDVADTVIAGHTFQLTANPDTIGAVRSAGNPSTAVITGSSVTDPVAYNKAFPNGGAVLKFTSATAFDLYAAPVTADSRPVSSGAVVAGPPSTATAAGVTFTLGGGSAPAAGDQFAVQANDHQTQNVLDTLGKMINALNSPVDGNTVAKQQFQAAMDSGLANLDSASNQLGSAVTSIGARGQSLDDQSTTNESLSLANTATQGSIRDSDPAEVMTRLTLQQTMLQAAQLAFSKITSLGLFNKI</sequence>
<keyword evidence="8" id="KW-0969">Cilium</keyword>
<evidence type="ECO:0000313" key="8">
    <source>
        <dbReference type="EMBL" id="RON49825.1"/>
    </source>
</evidence>
<evidence type="ECO:0000256" key="5">
    <source>
        <dbReference type="ARBA" id="ARBA00023143"/>
    </source>
</evidence>
<dbReference type="InterPro" id="IPR001029">
    <property type="entry name" value="Flagellin_N"/>
</dbReference>